<name>A0A6N4QHT2_9LEPT</name>
<organism evidence="1 2">
    <name type="scientific">Leptospira yasudae</name>
    <dbReference type="NCBI Taxonomy" id="2202201"/>
    <lineage>
        <taxon>Bacteria</taxon>
        <taxon>Pseudomonadati</taxon>
        <taxon>Spirochaetota</taxon>
        <taxon>Spirochaetia</taxon>
        <taxon>Leptospirales</taxon>
        <taxon>Leptospiraceae</taxon>
        <taxon>Leptospira</taxon>
    </lineage>
</organism>
<dbReference type="PANTHER" id="PTHR11941">
    <property type="entry name" value="ENOYL-COA HYDRATASE-RELATED"/>
    <property type="match status" value="1"/>
</dbReference>
<dbReference type="GO" id="GO:0016853">
    <property type="term" value="F:isomerase activity"/>
    <property type="evidence" value="ECO:0007669"/>
    <property type="project" value="UniProtKB-KW"/>
</dbReference>
<reference evidence="1 2" key="1">
    <citation type="journal article" date="2019" name="PLoS Negl. Trop. Dis.">
        <title>Revisiting the worldwide diversity of Leptospira species in the environment.</title>
        <authorList>
            <person name="Vincent A.T."/>
            <person name="Schiettekatte O."/>
            <person name="Bourhy P."/>
            <person name="Veyrier F.J."/>
            <person name="Picardeau M."/>
        </authorList>
    </citation>
    <scope>NUCLEOTIDE SEQUENCE [LARGE SCALE GENOMIC DNA]</scope>
    <source>
        <strain evidence="1 2">201702445</strain>
    </source>
</reference>
<sequence length="266" mass="28727">MKLAKEIITAKDSKIGVLKFLPEGPMTLTLPIMHEMGAILKEFTMDQEIRAGIITGPDGDFCVGLDPDAILSSSTDEISKIMAGIFQMFTSLMSFPKPLIAEVGGNAVGGGAIIAYTCDYRYMVDGKGRIGFAEPLVGLPITRSLILRMRQVMLPSAVSEAALEGALYKPAEAVQNGLLTEVGASLEELRKKSLSKINVLNRIPASATVETKRALNRDAIEAALAAPKELGELFHSQPKMIPNLLEAMTANKERRRPSLTHEANYA</sequence>
<dbReference type="Gene3D" id="3.90.226.10">
    <property type="entry name" value="2-enoyl-CoA Hydratase, Chain A, domain 1"/>
    <property type="match status" value="1"/>
</dbReference>
<dbReference type="PANTHER" id="PTHR11941:SF54">
    <property type="entry name" value="ENOYL-COA HYDRATASE, MITOCHONDRIAL"/>
    <property type="match status" value="1"/>
</dbReference>
<evidence type="ECO:0000313" key="2">
    <source>
        <dbReference type="Proteomes" id="UP000297613"/>
    </source>
</evidence>
<dbReference type="CDD" id="cd06558">
    <property type="entry name" value="crotonase-like"/>
    <property type="match status" value="1"/>
</dbReference>
<protein>
    <submittedName>
        <fullName evidence="1">Enoyl-CoA hydratase/isomerase family protein</fullName>
    </submittedName>
</protein>
<dbReference type="EMBL" id="RQGM01000024">
    <property type="protein sequence ID" value="TGL85859.1"/>
    <property type="molecule type" value="Genomic_DNA"/>
</dbReference>
<dbReference type="InterPro" id="IPR029045">
    <property type="entry name" value="ClpP/crotonase-like_dom_sf"/>
</dbReference>
<dbReference type="GO" id="GO:0006635">
    <property type="term" value="P:fatty acid beta-oxidation"/>
    <property type="evidence" value="ECO:0007669"/>
    <property type="project" value="TreeGrafter"/>
</dbReference>
<proteinExistence type="predicted"/>
<evidence type="ECO:0000313" key="1">
    <source>
        <dbReference type="EMBL" id="TGL85859.1"/>
    </source>
</evidence>
<comment type="caution">
    <text evidence="1">The sequence shown here is derived from an EMBL/GenBank/DDBJ whole genome shotgun (WGS) entry which is preliminary data.</text>
</comment>
<dbReference type="RefSeq" id="WP_135574127.1">
    <property type="nucleotide sequence ID" value="NZ_RQGK01000027.1"/>
</dbReference>
<dbReference type="Proteomes" id="UP000297613">
    <property type="component" value="Unassembled WGS sequence"/>
</dbReference>
<dbReference type="Pfam" id="PF00378">
    <property type="entry name" value="ECH_1"/>
    <property type="match status" value="1"/>
</dbReference>
<dbReference type="SUPFAM" id="SSF52096">
    <property type="entry name" value="ClpP/crotonase"/>
    <property type="match status" value="1"/>
</dbReference>
<gene>
    <name evidence="1" type="ORF">EHQ83_06355</name>
</gene>
<accession>A0A6N4QHT2</accession>
<dbReference type="InterPro" id="IPR001753">
    <property type="entry name" value="Enoyl-CoA_hydra/iso"/>
</dbReference>
<keyword evidence="1" id="KW-0413">Isomerase</keyword>
<dbReference type="AlphaFoldDB" id="A0A6N4QHT2"/>